<name>A0A2A5R0S0_9EURY</name>
<gene>
    <name evidence="2" type="ORF">CP557_09015</name>
</gene>
<accession>A0A2A5R0S0</accession>
<evidence type="ECO:0000256" key="1">
    <source>
        <dbReference type="SAM" id="MobiDB-lite"/>
    </source>
</evidence>
<keyword evidence="3" id="KW-1185">Reference proteome</keyword>
<proteinExistence type="predicted"/>
<dbReference type="AlphaFoldDB" id="A0A2A5R0S0"/>
<sequence length="262" mass="27447">MDEVLNRAAASSHSVVADDDSAGEDESPKMTLLETAEEANELLETADPADLLAAVGLDTLADGTEPKSIPEAIARGDQENLEDLQRLLHLAKLADRADERDLEATADGLRETIGDREESARTDADTEASGGDTAEETSDDLGDRLRSSMRSSFEQFGDDVAQLRERLDSASEGPARSDASAADETAADAGSGDEGGTEEAADEAETADEEEDEGVLGSGLGGDRTRGTSGGPSRHSTMPPPPSERADMHGVTRHSTMPDKHG</sequence>
<feature type="compositionally biased region" description="Basic and acidic residues" evidence="1">
    <location>
        <begin position="95"/>
        <end position="124"/>
    </location>
</feature>
<dbReference type="EMBL" id="NXNI01000001">
    <property type="protein sequence ID" value="PCR92681.1"/>
    <property type="molecule type" value="Genomic_DNA"/>
</dbReference>
<evidence type="ECO:0000313" key="2">
    <source>
        <dbReference type="EMBL" id="PCR92681.1"/>
    </source>
</evidence>
<organism evidence="2 3">
    <name type="scientific">Natrinema ejinorense</name>
    <dbReference type="NCBI Taxonomy" id="373386"/>
    <lineage>
        <taxon>Archaea</taxon>
        <taxon>Methanobacteriati</taxon>
        <taxon>Methanobacteriota</taxon>
        <taxon>Stenosarchaea group</taxon>
        <taxon>Halobacteria</taxon>
        <taxon>Halobacteriales</taxon>
        <taxon>Natrialbaceae</taxon>
        <taxon>Natrinema</taxon>
    </lineage>
</organism>
<evidence type="ECO:0000313" key="3">
    <source>
        <dbReference type="Proteomes" id="UP000219689"/>
    </source>
</evidence>
<feature type="region of interest" description="Disordered" evidence="1">
    <location>
        <begin position="95"/>
        <end position="262"/>
    </location>
</feature>
<feature type="compositionally biased region" description="Basic and acidic residues" evidence="1">
    <location>
        <begin position="244"/>
        <end position="262"/>
    </location>
</feature>
<dbReference type="Proteomes" id="UP000219689">
    <property type="component" value="Unassembled WGS sequence"/>
</dbReference>
<feature type="compositionally biased region" description="Low complexity" evidence="1">
    <location>
        <begin position="177"/>
        <end position="190"/>
    </location>
</feature>
<protein>
    <submittedName>
        <fullName evidence="2">Uncharacterized protein</fullName>
    </submittedName>
</protein>
<feature type="region of interest" description="Disordered" evidence="1">
    <location>
        <begin position="1"/>
        <end position="30"/>
    </location>
</feature>
<reference evidence="2 3" key="1">
    <citation type="submission" date="2017-09" db="EMBL/GenBank/DDBJ databases">
        <title>Genome sequences of Natrinema ejinorence JCM 13890T.</title>
        <authorList>
            <person name="Roh S.W."/>
            <person name="Kim Y.B."/>
            <person name="Kim J.Y."/>
        </authorList>
    </citation>
    <scope>NUCLEOTIDE SEQUENCE [LARGE SCALE GENOMIC DNA]</scope>
    <source>
        <strain evidence="2 3">JCM 13890</strain>
    </source>
</reference>
<feature type="compositionally biased region" description="Acidic residues" evidence="1">
    <location>
        <begin position="195"/>
        <end position="214"/>
    </location>
</feature>
<comment type="caution">
    <text evidence="2">The sequence shown here is derived from an EMBL/GenBank/DDBJ whole genome shotgun (WGS) entry which is preliminary data.</text>
</comment>